<proteinExistence type="predicted"/>
<dbReference type="Proteomes" id="UP000033538">
    <property type="component" value="Unassembled WGS sequence"/>
</dbReference>
<dbReference type="EMBL" id="JYGP01000002">
    <property type="protein sequence ID" value="KJQ69062.1"/>
    <property type="molecule type" value="Genomic_DNA"/>
</dbReference>
<dbReference type="REBASE" id="114863">
    <property type="entry name" value="SmiOT25ORF1435P"/>
</dbReference>
<organism evidence="1 2">
    <name type="scientific">Streptococcus mitis</name>
    <dbReference type="NCBI Taxonomy" id="28037"/>
    <lineage>
        <taxon>Bacteria</taxon>
        <taxon>Bacillati</taxon>
        <taxon>Bacillota</taxon>
        <taxon>Bacilli</taxon>
        <taxon>Lactobacillales</taxon>
        <taxon>Streptococcaceae</taxon>
        <taxon>Streptococcus</taxon>
        <taxon>Streptococcus mitis group</taxon>
    </lineage>
</organism>
<dbReference type="PATRIC" id="fig|28037.212.peg.1408"/>
<name>A0A0F2DDG2_STRMT</name>
<protein>
    <submittedName>
        <fullName evidence="1">Uncharacterized protein</fullName>
    </submittedName>
</protein>
<comment type="caution">
    <text evidence="1">The sequence shown here is derived from an EMBL/GenBank/DDBJ whole genome shotgun (WGS) entry which is preliminary data.</text>
</comment>
<sequence>MAHKNETHIDIFNNRYEFYPKSSTKITFKQGKQSKEARLRFKEISDTLKADYLKNRLSRINLENFSKLEDSEKNALTQLVDGITSEVGRALVGLTFLQLTIKSIKPIQNIRLHKGNNRKDSFSWEEGISMRTLDKNFTTPFLREMGFLNLNRDGVFMTRSLSENYPYTPLYKAQMKGPFKEWITIVNFIEEKPEKSSVALDYLMSLLSNRSVKYNELVEKTCQLAENFKDRTFEDYKEFLEKFFNQTNYSARAFEVVLHALYQVLDSNNFLSDLDLKPMTQMRSANKKHGNVGDIELAENEEIIEAWDAKFGKPYLRDELEELNDKLNENNSVKIAGFVSNVELELRDVESRRSEIEFNSDTKIYLYTFEEWVQYVIKDIPLEELPRIGYEWVNAVVETFSRKRIGIAPIDEPCLDWLEDLAKRLEEAS</sequence>
<gene>
    <name evidence="1" type="ORF">TZ90_01434</name>
</gene>
<dbReference type="RefSeq" id="WP_045612279.1">
    <property type="nucleotide sequence ID" value="NZ_JYGP01000002.1"/>
</dbReference>
<accession>A0A0F2DDG2</accession>
<evidence type="ECO:0000313" key="1">
    <source>
        <dbReference type="EMBL" id="KJQ69062.1"/>
    </source>
</evidence>
<reference evidence="1 2" key="1">
    <citation type="submission" date="2015-02" db="EMBL/GenBank/DDBJ databases">
        <title>Evolution of amylase-binding proteins of oral streptococcal species.</title>
        <authorList>
            <person name="Haase E.M."/>
        </authorList>
    </citation>
    <scope>NUCLEOTIDE SEQUENCE [LARGE SCALE GENOMIC DNA]</scope>
    <source>
        <strain evidence="1 2">OT25</strain>
    </source>
</reference>
<dbReference type="AlphaFoldDB" id="A0A0F2DDG2"/>
<evidence type="ECO:0000313" key="2">
    <source>
        <dbReference type="Proteomes" id="UP000033538"/>
    </source>
</evidence>